<name>A0ABW0VZN3_9BACL</name>
<sequence>MEEAYLHNETINLQRERNELARRGFSPEAIKSWFEEKYRMYSREKGAFACGCCKERVVMVLFHDKAIFRHYNAEACAGERNYAKYTAGREQDYEKARKQTAAKALIFEALMEADQGYYSVQEGYLFKKELSFVPDFLISFPNGEQWTVDYLVNLRGDAAFRKNVELRLRSYKVNGFKSLFLLDQDFLTIQKERNISFNHCELSIAVPPNEANISWETFITSEQPDPELYRRYFQTTAVKVNSILYFDVSRSIVVLTRFLQHQDKWGELLFPPCEMPLHELFLLNEKHLIATGRFSFRFYAQDEGDLMRPYMDGLQKRLIQHDQDLQHQREREFRRNPRRSVLNRPIQADIGQLHALLDKCLSSPKRSLYPSLEDNLQKAASYIKLYEQGGDHAEQLYRSAYSILMNISHPLLGE</sequence>
<organism evidence="1 2">
    <name type="scientific">Paenibacillus solisilvae</name>
    <dbReference type="NCBI Taxonomy" id="2486751"/>
    <lineage>
        <taxon>Bacteria</taxon>
        <taxon>Bacillati</taxon>
        <taxon>Bacillota</taxon>
        <taxon>Bacilli</taxon>
        <taxon>Bacillales</taxon>
        <taxon>Paenibacillaceae</taxon>
        <taxon>Paenibacillus</taxon>
    </lineage>
</organism>
<keyword evidence="2" id="KW-1185">Reference proteome</keyword>
<protein>
    <recommendedName>
        <fullName evidence="3">Competence protein CoiA</fullName>
    </recommendedName>
</protein>
<gene>
    <name evidence="1" type="ORF">ACFPYJ_14045</name>
</gene>
<dbReference type="EMBL" id="JBHSOW010000047">
    <property type="protein sequence ID" value="MFC5650229.1"/>
    <property type="molecule type" value="Genomic_DNA"/>
</dbReference>
<evidence type="ECO:0008006" key="3">
    <source>
        <dbReference type="Google" id="ProtNLM"/>
    </source>
</evidence>
<evidence type="ECO:0000313" key="2">
    <source>
        <dbReference type="Proteomes" id="UP001596047"/>
    </source>
</evidence>
<dbReference type="Proteomes" id="UP001596047">
    <property type="component" value="Unassembled WGS sequence"/>
</dbReference>
<comment type="caution">
    <text evidence="1">The sequence shown here is derived from an EMBL/GenBank/DDBJ whole genome shotgun (WGS) entry which is preliminary data.</text>
</comment>
<dbReference type="RefSeq" id="WP_379188778.1">
    <property type="nucleotide sequence ID" value="NZ_JBHSOW010000047.1"/>
</dbReference>
<evidence type="ECO:0000313" key="1">
    <source>
        <dbReference type="EMBL" id="MFC5650229.1"/>
    </source>
</evidence>
<proteinExistence type="predicted"/>
<reference evidence="2" key="1">
    <citation type="journal article" date="2019" name="Int. J. Syst. Evol. Microbiol.">
        <title>The Global Catalogue of Microorganisms (GCM) 10K type strain sequencing project: providing services to taxonomists for standard genome sequencing and annotation.</title>
        <authorList>
            <consortium name="The Broad Institute Genomics Platform"/>
            <consortium name="The Broad Institute Genome Sequencing Center for Infectious Disease"/>
            <person name="Wu L."/>
            <person name="Ma J."/>
        </authorList>
    </citation>
    <scope>NUCLEOTIDE SEQUENCE [LARGE SCALE GENOMIC DNA]</scope>
    <source>
        <strain evidence="2">CGMCC 1.3240</strain>
    </source>
</reference>
<accession>A0ABW0VZN3</accession>